<comment type="caution">
    <text evidence="1">The sequence shown here is derived from an EMBL/GenBank/DDBJ whole genome shotgun (WGS) entry which is preliminary data.</text>
</comment>
<keyword evidence="2" id="KW-1185">Reference proteome</keyword>
<gene>
    <name evidence="1" type="ORF">PAF17_19020</name>
</gene>
<evidence type="ECO:0000313" key="2">
    <source>
        <dbReference type="Proteomes" id="UP001165641"/>
    </source>
</evidence>
<dbReference type="EMBL" id="JAQBIE010000042">
    <property type="protein sequence ID" value="MDB6179567.1"/>
    <property type="molecule type" value="Genomic_DNA"/>
</dbReference>
<reference evidence="1" key="1">
    <citation type="submission" date="2022-12" db="EMBL/GenBank/DDBJ databases">
        <title>Paracoccus onchidii sp. nov., isolated from a marine invertebrate from the South China Sea.</title>
        <authorList>
            <person name="Xu S."/>
            <person name="Liu Z."/>
            <person name="Xu Y."/>
        </authorList>
    </citation>
    <scope>NUCLEOTIDE SEQUENCE</scope>
    <source>
        <strain evidence="1">Z330</strain>
    </source>
</reference>
<protein>
    <submittedName>
        <fullName evidence="1">Uncharacterized protein</fullName>
    </submittedName>
</protein>
<organism evidence="1 2">
    <name type="scientific">Paracoccus onchidii</name>
    <dbReference type="NCBI Taxonomy" id="3017813"/>
    <lineage>
        <taxon>Bacteria</taxon>
        <taxon>Pseudomonadati</taxon>
        <taxon>Pseudomonadota</taxon>
        <taxon>Alphaproteobacteria</taxon>
        <taxon>Rhodobacterales</taxon>
        <taxon>Paracoccaceae</taxon>
        <taxon>Paracoccus</taxon>
    </lineage>
</organism>
<dbReference type="Proteomes" id="UP001165641">
    <property type="component" value="Unassembled WGS sequence"/>
</dbReference>
<name>A0ABT4ZKE8_9RHOB</name>
<evidence type="ECO:0000313" key="1">
    <source>
        <dbReference type="EMBL" id="MDB6179567.1"/>
    </source>
</evidence>
<sequence>MHSDIYRKALKNDLIDTIRDSEDHPFQTFRGMAVIVDDLLPVDATDAQNPIYKTVLFAPGVVEGG</sequence>
<proteinExistence type="predicted"/>
<accession>A0ABT4ZKE8</accession>
<dbReference type="RefSeq" id="WP_271890663.1">
    <property type="nucleotide sequence ID" value="NZ_JAQBIE010000042.1"/>
</dbReference>